<gene>
    <name evidence="2" type="ORF">ACFFOL_15540</name>
</gene>
<feature type="transmembrane region" description="Helical" evidence="1">
    <location>
        <begin position="115"/>
        <end position="136"/>
    </location>
</feature>
<dbReference type="AlphaFoldDB" id="A0ABD5MP24"/>
<feature type="transmembrane region" description="Helical" evidence="1">
    <location>
        <begin position="292"/>
        <end position="313"/>
    </location>
</feature>
<comment type="caution">
    <text evidence="2">The sequence shown here is derived from an EMBL/GenBank/DDBJ whole genome shotgun (WGS) entry which is preliminary data.</text>
</comment>
<feature type="transmembrane region" description="Helical" evidence="1">
    <location>
        <begin position="260"/>
        <end position="280"/>
    </location>
</feature>
<dbReference type="EMBL" id="JBHMAJ010000010">
    <property type="protein sequence ID" value="MFB9825583.1"/>
    <property type="molecule type" value="Genomic_DNA"/>
</dbReference>
<accession>A0ABD5MP24</accession>
<sequence>MPLHDDLDGRRALGAALGSGALVAFAFVAFGWLRLSMAGRAPSDPVAVLGAVVVQWVVATVTFAPFLLAVVGVVARPTPRVVAGGVALVYGVDLLATLGGALATGFPGSVGPAVLAVPLSTVASLLAIAVAVWLTYHGGYDRLAAAAEGADRHPLFAALPETRLGPELPVKRGLVAAGLGALVGASGLVAADGIVELLRTATRAGAGSSISVTVSGAWVWNVGIPASQFPIEWLSEASFLLAVLFVTGRRTSVRDLGKGIAVILGVRFATVLVPALVAPGRPLDPWAPSGPALASLGDVFLLVGVAVAVRLALGGDGVDRASADGTVDGTAGE</sequence>
<evidence type="ECO:0000313" key="2">
    <source>
        <dbReference type="EMBL" id="MFB9825583.1"/>
    </source>
</evidence>
<keyword evidence="1" id="KW-0472">Membrane</keyword>
<keyword evidence="1" id="KW-1133">Transmembrane helix</keyword>
<dbReference type="Proteomes" id="UP001589595">
    <property type="component" value="Unassembled WGS sequence"/>
</dbReference>
<reference evidence="2" key="1">
    <citation type="submission" date="2024-09" db="EMBL/GenBank/DDBJ databases">
        <authorList>
            <person name="Sun Q."/>
        </authorList>
    </citation>
    <scope>NUCLEOTIDE SEQUENCE [LARGE SCALE GENOMIC DNA]</scope>
    <source>
        <strain evidence="2">JCM 31273</strain>
    </source>
</reference>
<keyword evidence="3" id="KW-1185">Reference proteome</keyword>
<proteinExistence type="predicted"/>
<name>A0ABD5MP24_9EURY</name>
<evidence type="ECO:0000256" key="1">
    <source>
        <dbReference type="SAM" id="Phobius"/>
    </source>
</evidence>
<dbReference type="RefSeq" id="WP_222921429.1">
    <property type="nucleotide sequence ID" value="NZ_CP082286.1"/>
</dbReference>
<evidence type="ECO:0000313" key="3">
    <source>
        <dbReference type="Proteomes" id="UP001589595"/>
    </source>
</evidence>
<feature type="transmembrane region" description="Helical" evidence="1">
    <location>
        <begin position="12"/>
        <end position="33"/>
    </location>
</feature>
<protein>
    <submittedName>
        <fullName evidence="2">Uncharacterized protein</fullName>
    </submittedName>
</protein>
<feature type="transmembrane region" description="Helical" evidence="1">
    <location>
        <begin position="53"/>
        <end position="74"/>
    </location>
</feature>
<organism evidence="2 3">
    <name type="scientific">Halobaculum roseum</name>
    <dbReference type="NCBI Taxonomy" id="2175149"/>
    <lineage>
        <taxon>Archaea</taxon>
        <taxon>Methanobacteriati</taxon>
        <taxon>Methanobacteriota</taxon>
        <taxon>Stenosarchaea group</taxon>
        <taxon>Halobacteria</taxon>
        <taxon>Halobacteriales</taxon>
        <taxon>Haloferacaceae</taxon>
        <taxon>Halobaculum</taxon>
    </lineage>
</organism>
<dbReference type="GeneID" id="67211560"/>
<keyword evidence="1" id="KW-0812">Transmembrane</keyword>
<feature type="transmembrane region" description="Helical" evidence="1">
    <location>
        <begin position="81"/>
        <end position="103"/>
    </location>
</feature>